<dbReference type="RefSeq" id="WP_243071511.1">
    <property type="nucleotide sequence ID" value="NZ_JAIVFL010000001.1"/>
</dbReference>
<dbReference type="EMBL" id="JAIVFL010000001">
    <property type="protein sequence ID" value="MCI4675158.1"/>
    <property type="molecule type" value="Genomic_DNA"/>
</dbReference>
<dbReference type="NCBIfam" id="TIGR03181">
    <property type="entry name" value="PDH_E1_alph_x"/>
    <property type="match status" value="1"/>
</dbReference>
<dbReference type="PANTHER" id="PTHR43380">
    <property type="entry name" value="2-OXOISOVALERATE DEHYDROGENASE SUBUNIT ALPHA, MITOCHONDRIAL"/>
    <property type="match status" value="1"/>
</dbReference>
<dbReference type="InterPro" id="IPR017596">
    <property type="entry name" value="PdhA/BkdA"/>
</dbReference>
<comment type="cofactor">
    <cofactor evidence="2">
        <name>thiamine diphosphate</name>
        <dbReference type="ChEBI" id="CHEBI:58937"/>
    </cofactor>
</comment>
<dbReference type="Gene3D" id="3.40.50.970">
    <property type="match status" value="1"/>
</dbReference>
<dbReference type="Pfam" id="PF00676">
    <property type="entry name" value="E1_dh"/>
    <property type="match status" value="1"/>
</dbReference>
<accession>A0ABS9YVM0</accession>
<dbReference type="Proteomes" id="UP001139068">
    <property type="component" value="Unassembled WGS sequence"/>
</dbReference>
<evidence type="ECO:0000313" key="7">
    <source>
        <dbReference type="Proteomes" id="UP001139068"/>
    </source>
</evidence>
<dbReference type="InterPro" id="IPR001017">
    <property type="entry name" value="DH_E1"/>
</dbReference>
<reference evidence="6" key="1">
    <citation type="journal article" date="2022" name="ISME J.">
        <title>Identification of active gaseous-alkane degraders at natural gas seeps.</title>
        <authorList>
            <person name="Farhan Ul Haque M."/>
            <person name="Hernandez M."/>
            <person name="Crombie A.T."/>
            <person name="Murrell J.C."/>
        </authorList>
    </citation>
    <scope>NUCLEOTIDE SEQUENCE</scope>
    <source>
        <strain evidence="6">ANDR5</strain>
    </source>
</reference>
<gene>
    <name evidence="6" type="primary">pdhA</name>
    <name evidence="6" type="ORF">K9U37_09760</name>
</gene>
<keyword evidence="7" id="KW-1185">Reference proteome</keyword>
<keyword evidence="4" id="KW-0786">Thiamine pyrophosphate</keyword>
<name>A0ABS9YVM0_9MYCO</name>
<comment type="caution">
    <text evidence="6">The sequence shown here is derived from an EMBL/GenBank/DDBJ whole genome shotgun (WGS) entry which is preliminary data.</text>
</comment>
<comment type="cofactor">
    <cofactor evidence="1">
        <name>Mg(2+)</name>
        <dbReference type="ChEBI" id="CHEBI:18420"/>
    </cofactor>
</comment>
<protein>
    <submittedName>
        <fullName evidence="6">Pyruvate dehydrogenase (Acetyl-transferring) E1 component subunit alpha</fullName>
    </submittedName>
</protein>
<evidence type="ECO:0000259" key="5">
    <source>
        <dbReference type="Pfam" id="PF00676"/>
    </source>
</evidence>
<evidence type="ECO:0000256" key="2">
    <source>
        <dbReference type="ARBA" id="ARBA00001964"/>
    </source>
</evidence>
<keyword evidence="3" id="KW-0560">Oxidoreductase</keyword>
<proteinExistence type="predicted"/>
<sequence>MGQLVQHIAPDGTATVDSDYRLPPETSAWLYENLVIARDLDGEFVNLQRQGELALYASCRGQEAAQVGAAACLRKTDWLFPQYRELGAFLVRGIAPGQMAAVWRGSWHGGLEFTRKCCAPIAIPIATHALHAVGAAMAAQRLGEDSVTVAFLGDGATSEGDAHEALNLAAVDKVPCVFFVQNNQWAISVPVSRQHAAVSIAHRASGYGMPGVMVDGNDVLACYAVMSEAAARARAGEGPTLIEAVTYRMGPHTTSDDPTRYQPADELAEWAARDPITRYRKYLQDLGVLTDRLEQRVAARSARLRAELRDAVVDAPDPDVAELFEHVYAETPPLLAAQREQLLAEMAKET</sequence>
<evidence type="ECO:0000313" key="6">
    <source>
        <dbReference type="EMBL" id="MCI4675158.1"/>
    </source>
</evidence>
<evidence type="ECO:0000256" key="3">
    <source>
        <dbReference type="ARBA" id="ARBA00023002"/>
    </source>
</evidence>
<keyword evidence="6" id="KW-0670">Pyruvate</keyword>
<organism evidence="6 7">
    <name type="scientific">Candidatus Mycolicibacterium alkanivorans</name>
    <dbReference type="NCBI Taxonomy" id="2954114"/>
    <lineage>
        <taxon>Bacteria</taxon>
        <taxon>Bacillati</taxon>
        <taxon>Actinomycetota</taxon>
        <taxon>Actinomycetes</taxon>
        <taxon>Mycobacteriales</taxon>
        <taxon>Mycobacteriaceae</taxon>
        <taxon>Mycolicibacterium</taxon>
    </lineage>
</organism>
<evidence type="ECO:0000256" key="1">
    <source>
        <dbReference type="ARBA" id="ARBA00001946"/>
    </source>
</evidence>
<dbReference type="SUPFAM" id="SSF52518">
    <property type="entry name" value="Thiamin diphosphate-binding fold (THDP-binding)"/>
    <property type="match status" value="1"/>
</dbReference>
<dbReference type="CDD" id="cd02000">
    <property type="entry name" value="TPP_E1_PDC_ADC_BCADC"/>
    <property type="match status" value="1"/>
</dbReference>
<dbReference type="PANTHER" id="PTHR43380:SF1">
    <property type="entry name" value="2-OXOISOVALERATE DEHYDROGENASE SUBUNIT ALPHA, MITOCHONDRIAL"/>
    <property type="match status" value="1"/>
</dbReference>
<feature type="domain" description="Dehydrogenase E1 component" evidence="5">
    <location>
        <begin position="35"/>
        <end position="317"/>
    </location>
</feature>
<dbReference type="InterPro" id="IPR050771">
    <property type="entry name" value="Alpha-ketoacid_DH_E1_comp"/>
</dbReference>
<dbReference type="InterPro" id="IPR029061">
    <property type="entry name" value="THDP-binding"/>
</dbReference>
<evidence type="ECO:0000256" key="4">
    <source>
        <dbReference type="ARBA" id="ARBA00023052"/>
    </source>
</evidence>